<feature type="non-terminal residue" evidence="1">
    <location>
        <position position="1"/>
    </location>
</feature>
<accession>A0A146K4D6</accession>
<evidence type="ECO:0000313" key="1">
    <source>
        <dbReference type="EMBL" id="JAP90735.1"/>
    </source>
</evidence>
<reference evidence="1" key="1">
    <citation type="submission" date="2015-07" db="EMBL/GenBank/DDBJ databases">
        <title>Adaptation to a free-living lifestyle via gene acquisitions in the diplomonad Trepomonas sp. PC1.</title>
        <authorList>
            <person name="Xu F."/>
            <person name="Jerlstrom-Hultqvist J."/>
            <person name="Kolisko M."/>
            <person name="Simpson A.G.B."/>
            <person name="Roger A.J."/>
            <person name="Svard S.G."/>
            <person name="Andersson J.O."/>
        </authorList>
    </citation>
    <scope>NUCLEOTIDE SEQUENCE</scope>
    <source>
        <strain evidence="1">PC1</strain>
    </source>
</reference>
<dbReference type="AlphaFoldDB" id="A0A146K4D6"/>
<protein>
    <submittedName>
        <fullName evidence="1">Uncharacterized protein</fullName>
    </submittedName>
</protein>
<gene>
    <name evidence="1" type="ORF">TPC1_17875</name>
</gene>
<organism evidence="1">
    <name type="scientific">Trepomonas sp. PC1</name>
    <dbReference type="NCBI Taxonomy" id="1076344"/>
    <lineage>
        <taxon>Eukaryota</taxon>
        <taxon>Metamonada</taxon>
        <taxon>Diplomonadida</taxon>
        <taxon>Hexamitidae</taxon>
        <taxon>Hexamitinae</taxon>
        <taxon>Trepomonas</taxon>
    </lineage>
</organism>
<name>A0A146K4D6_9EUKA</name>
<dbReference type="EMBL" id="GDID01005871">
    <property type="protein sequence ID" value="JAP90735.1"/>
    <property type="molecule type" value="Transcribed_RNA"/>
</dbReference>
<sequence>KNTGSVFKALDQVAECLVHNDRETMDGLIKNHGAKFLQLLFKDNIFENEILANTAPYRQTISVFVSQCCRFLKPIELSPLYNVTNFILQSDDPAYPQIFEFYCRSLLQNKVKFPSAPNVKQILESFTSKMNLYLEVPYQLLRLLSTFLIFDDAKMSFCSENGFDLLAPFLATCEDFELCKCLLNVFHSAVFNVTDQGIYDVVIGQYAQIEPLQLIQTVIEKFTCFETLMLIHGSIHPLLIQIVDGSLFKYVMDNVTPEDGDQVQISFEVLIKFVSIAKDKNSLIKLIDDKFIDALQKILSVETENFQLICQFCQICSLFLIEKFQQLAEPIFKQMMRQLQRQLQIEAVIDQLDQQSALVTMLILNNATQNQIQMLPECSQFFEVAFSLFQIPQLLNTTPGIVSLFALLAENQSMNLKKFAQRTTLLKELITYSLHNGQPIALKLMKNLVEIGDFELIKKEEKLQLADVFKNCGEEFDDLVVEFCLKCNLKEVDERINQAIGK</sequence>
<proteinExistence type="predicted"/>